<proteinExistence type="inferred from homology"/>
<dbReference type="SUPFAM" id="SSF74650">
    <property type="entry name" value="Galactose mutarotase-like"/>
    <property type="match status" value="1"/>
</dbReference>
<protein>
    <recommendedName>
        <fullName evidence="5 8">Aldose 1-epimerase</fullName>
        <ecNumber evidence="4 8">5.1.3.3</ecNumber>
    </recommendedName>
</protein>
<comment type="caution">
    <text evidence="12">The sequence shown here is derived from an EMBL/GenBank/DDBJ whole genome shotgun (WGS) entry which is preliminary data.</text>
</comment>
<evidence type="ECO:0000256" key="10">
    <source>
        <dbReference type="PIRSR" id="PIRSR005096-2"/>
    </source>
</evidence>
<dbReference type="PANTHER" id="PTHR10091">
    <property type="entry name" value="ALDOSE-1-EPIMERASE"/>
    <property type="match status" value="1"/>
</dbReference>
<dbReference type="Gene3D" id="2.70.98.10">
    <property type="match status" value="1"/>
</dbReference>
<evidence type="ECO:0000256" key="1">
    <source>
        <dbReference type="ARBA" id="ARBA00001614"/>
    </source>
</evidence>
<dbReference type="UniPathway" id="UPA00242"/>
<feature type="binding site" evidence="10">
    <location>
        <position position="244"/>
    </location>
    <ligand>
        <name>beta-D-galactose</name>
        <dbReference type="ChEBI" id="CHEBI:27667"/>
    </ligand>
</feature>
<dbReference type="GO" id="GO:0005737">
    <property type="term" value="C:cytoplasm"/>
    <property type="evidence" value="ECO:0007669"/>
    <property type="project" value="TreeGrafter"/>
</dbReference>
<feature type="binding site" evidence="11">
    <location>
        <begin position="172"/>
        <end position="174"/>
    </location>
    <ligand>
        <name>beta-D-galactose</name>
        <dbReference type="ChEBI" id="CHEBI:27667"/>
    </ligand>
</feature>
<dbReference type="GO" id="GO:0006006">
    <property type="term" value="P:glucose metabolic process"/>
    <property type="evidence" value="ECO:0007669"/>
    <property type="project" value="TreeGrafter"/>
</dbReference>
<dbReference type="PROSITE" id="PS00545">
    <property type="entry name" value="ALDOSE_1_EPIMERASE"/>
    <property type="match status" value="1"/>
</dbReference>
<comment type="catalytic activity">
    <reaction evidence="1 8">
        <text>alpha-D-glucose = beta-D-glucose</text>
        <dbReference type="Rhea" id="RHEA:10264"/>
        <dbReference type="ChEBI" id="CHEBI:15903"/>
        <dbReference type="ChEBI" id="CHEBI:17925"/>
        <dbReference type="EC" id="5.1.3.3"/>
    </reaction>
</comment>
<reference evidence="12 13" key="1">
    <citation type="submission" date="2019-07" db="EMBL/GenBank/DDBJ databases">
        <title>Whole genome shotgun sequence of Enterococcus villorum NBRC 100699.</title>
        <authorList>
            <person name="Hosoyama A."/>
            <person name="Uohara A."/>
            <person name="Ohji S."/>
            <person name="Ichikawa N."/>
        </authorList>
    </citation>
    <scope>NUCLEOTIDE SEQUENCE [LARGE SCALE GENOMIC DNA]</scope>
    <source>
        <strain evidence="12 13">NBRC 100699</strain>
    </source>
</reference>
<evidence type="ECO:0000256" key="6">
    <source>
        <dbReference type="ARBA" id="ARBA00023235"/>
    </source>
</evidence>
<dbReference type="InterPro" id="IPR047215">
    <property type="entry name" value="Galactose_mutarotase-like"/>
</dbReference>
<dbReference type="NCBIfam" id="NF008277">
    <property type="entry name" value="PRK11055.1"/>
    <property type="match status" value="1"/>
</dbReference>
<dbReference type="EMBL" id="BJWF01000013">
    <property type="protein sequence ID" value="GEL91998.1"/>
    <property type="molecule type" value="Genomic_DNA"/>
</dbReference>
<dbReference type="InterPro" id="IPR014718">
    <property type="entry name" value="GH-type_carb-bd"/>
</dbReference>
<dbReference type="GO" id="GO:0033499">
    <property type="term" value="P:galactose catabolic process via UDP-galactose, Leloir pathway"/>
    <property type="evidence" value="ECO:0007669"/>
    <property type="project" value="TreeGrafter"/>
</dbReference>
<comment type="pathway">
    <text evidence="2 8">Carbohydrate metabolism; hexose metabolism.</text>
</comment>
<dbReference type="GO" id="GO:0030246">
    <property type="term" value="F:carbohydrate binding"/>
    <property type="evidence" value="ECO:0007669"/>
    <property type="project" value="InterPro"/>
</dbReference>
<organism evidence="12 13">
    <name type="scientific">Enterococcus villorum</name>
    <dbReference type="NCBI Taxonomy" id="112904"/>
    <lineage>
        <taxon>Bacteria</taxon>
        <taxon>Bacillati</taxon>
        <taxon>Bacillota</taxon>
        <taxon>Bacilli</taxon>
        <taxon>Lactobacillales</taxon>
        <taxon>Enterococcaceae</taxon>
        <taxon>Enterococcus</taxon>
    </lineage>
</organism>
<evidence type="ECO:0000313" key="13">
    <source>
        <dbReference type="Proteomes" id="UP000321830"/>
    </source>
</evidence>
<sequence length="345" mass="38722">MMTITEKDFGQGYRLITLTNKQGLQLAVTDLGARIVRLTANQRELILGFDSAQEYLTKDPYIGASIGRTAGRIENGRFSFEEQSYQLQTDPKTGHSLHGGSPGFETKKWSYQLSENEEESSVKFLTTIPDGEHGFPGNLSVEVCYTLTQENIWRIKTRAISDKETLFNPTNHVYFNLTGDVTQPIDQHTLWLDSNHFAPLRTDSIPIGKKATVAGTPFDFQTPQKLATVFSSDFEQKKYFDGIDHPFFLNHPGLENISAWLLSPDEKIKISVSTDCPSIVVFTANFGEDTPEMYGKKLANHGGITFETQVAPGAEQYPTFGDIRLAPHTTFETVTEFKIDFREDV</sequence>
<dbReference type="Proteomes" id="UP000321830">
    <property type="component" value="Unassembled WGS sequence"/>
</dbReference>
<feature type="active site" description="Proton donor" evidence="9">
    <location>
        <position position="172"/>
    </location>
</feature>
<name>A0A511J1V8_9ENTE</name>
<evidence type="ECO:0000256" key="4">
    <source>
        <dbReference type="ARBA" id="ARBA00013185"/>
    </source>
</evidence>
<accession>A0A511J1V8</accession>
<evidence type="ECO:0000256" key="8">
    <source>
        <dbReference type="PIRNR" id="PIRNR005096"/>
    </source>
</evidence>
<dbReference type="PANTHER" id="PTHR10091:SF0">
    <property type="entry name" value="GALACTOSE MUTAROTASE"/>
    <property type="match status" value="1"/>
</dbReference>
<dbReference type="InterPro" id="IPR008183">
    <property type="entry name" value="Aldose_1/G6P_1-epimerase"/>
</dbReference>
<evidence type="ECO:0000313" key="12">
    <source>
        <dbReference type="EMBL" id="GEL91998.1"/>
    </source>
</evidence>
<dbReference type="InterPro" id="IPR015443">
    <property type="entry name" value="Aldose_1-epimerase"/>
</dbReference>
<dbReference type="InterPro" id="IPR018052">
    <property type="entry name" value="Ald1_epimerase_CS"/>
</dbReference>
<evidence type="ECO:0000256" key="2">
    <source>
        <dbReference type="ARBA" id="ARBA00005028"/>
    </source>
</evidence>
<evidence type="ECO:0000256" key="9">
    <source>
        <dbReference type="PIRSR" id="PIRSR005096-1"/>
    </source>
</evidence>
<evidence type="ECO:0000256" key="7">
    <source>
        <dbReference type="ARBA" id="ARBA00023277"/>
    </source>
</evidence>
<keyword evidence="6 8" id="KW-0413">Isomerase</keyword>
<keyword evidence="7 8" id="KW-0119">Carbohydrate metabolism</keyword>
<comment type="similarity">
    <text evidence="3 8">Belongs to the aldose epimerase family.</text>
</comment>
<dbReference type="GO" id="GO:0004034">
    <property type="term" value="F:aldose 1-epimerase activity"/>
    <property type="evidence" value="ECO:0007669"/>
    <property type="project" value="UniProtKB-EC"/>
</dbReference>
<evidence type="ECO:0000256" key="3">
    <source>
        <dbReference type="ARBA" id="ARBA00006206"/>
    </source>
</evidence>
<dbReference type="InterPro" id="IPR011013">
    <property type="entry name" value="Gal_mutarotase_sf_dom"/>
</dbReference>
<dbReference type="PIRSF" id="PIRSF005096">
    <property type="entry name" value="GALM"/>
    <property type="match status" value="1"/>
</dbReference>
<dbReference type="CDD" id="cd09019">
    <property type="entry name" value="galactose_mutarotase_like"/>
    <property type="match status" value="1"/>
</dbReference>
<gene>
    <name evidence="12" type="primary">galM3</name>
    <name evidence="12" type="ORF">EVI01_13350</name>
</gene>
<dbReference type="AlphaFoldDB" id="A0A511J1V8"/>
<dbReference type="EC" id="5.1.3.3" evidence="4 8"/>
<evidence type="ECO:0000256" key="5">
    <source>
        <dbReference type="ARBA" id="ARBA00014165"/>
    </source>
</evidence>
<feature type="active site" description="Proton acceptor" evidence="9">
    <location>
        <position position="307"/>
    </location>
</feature>
<evidence type="ECO:0000256" key="11">
    <source>
        <dbReference type="PIRSR" id="PIRSR005096-3"/>
    </source>
</evidence>
<dbReference type="Pfam" id="PF01263">
    <property type="entry name" value="Aldose_epim"/>
    <property type="match status" value="1"/>
</dbReference>